<reference evidence="5 6" key="1">
    <citation type="journal article" date="2016" name="Nat. Commun.">
        <title>Thousands of microbial genomes shed light on interconnected biogeochemical processes in an aquifer system.</title>
        <authorList>
            <person name="Anantharaman K."/>
            <person name="Brown C.T."/>
            <person name="Hug L.A."/>
            <person name="Sharon I."/>
            <person name="Castelle C.J."/>
            <person name="Probst A.J."/>
            <person name="Thomas B.C."/>
            <person name="Singh A."/>
            <person name="Wilkins M.J."/>
            <person name="Karaoz U."/>
            <person name="Brodie E.L."/>
            <person name="Williams K.H."/>
            <person name="Hubbard S.S."/>
            <person name="Banfield J.F."/>
        </authorList>
    </citation>
    <scope>NUCLEOTIDE SEQUENCE [LARGE SCALE GENOMIC DNA]</scope>
</reference>
<keyword evidence="3" id="KW-0812">Transmembrane</keyword>
<feature type="transmembrane region" description="Helical" evidence="3">
    <location>
        <begin position="58"/>
        <end position="76"/>
    </location>
</feature>
<feature type="region of interest" description="Disordered" evidence="2">
    <location>
        <begin position="145"/>
        <end position="186"/>
    </location>
</feature>
<feature type="domain" description="DUF5667" evidence="4">
    <location>
        <begin position="78"/>
        <end position="164"/>
    </location>
</feature>
<dbReference type="EMBL" id="MHWD01000008">
    <property type="protein sequence ID" value="OHB04556.1"/>
    <property type="molecule type" value="Genomic_DNA"/>
</dbReference>
<keyword evidence="1" id="KW-0175">Coiled coil</keyword>
<gene>
    <name evidence="5" type="ORF">A2920_01255</name>
</gene>
<evidence type="ECO:0000313" key="6">
    <source>
        <dbReference type="Proteomes" id="UP000179283"/>
    </source>
</evidence>
<organism evidence="5 6">
    <name type="scientific">Candidatus Zambryskibacteria bacterium RIFCSPLOWO2_01_FULL_43_17</name>
    <dbReference type="NCBI Taxonomy" id="1802760"/>
    <lineage>
        <taxon>Bacteria</taxon>
        <taxon>Candidatus Zambryskiibacteriota</taxon>
    </lineage>
</organism>
<dbReference type="AlphaFoldDB" id="A0A1G2U4Y2"/>
<accession>A0A1G2U4Y2</accession>
<dbReference type="InterPro" id="IPR043725">
    <property type="entry name" value="DUF5667"/>
</dbReference>
<evidence type="ECO:0000256" key="1">
    <source>
        <dbReference type="SAM" id="Coils"/>
    </source>
</evidence>
<comment type="caution">
    <text evidence="5">The sequence shown here is derived from an EMBL/GenBank/DDBJ whole genome shotgun (WGS) entry which is preliminary data.</text>
</comment>
<feature type="coiled-coil region" evidence="1">
    <location>
        <begin position="262"/>
        <end position="303"/>
    </location>
</feature>
<dbReference type="Proteomes" id="UP000179283">
    <property type="component" value="Unassembled WGS sequence"/>
</dbReference>
<protein>
    <recommendedName>
        <fullName evidence="4">DUF5667 domain-containing protein</fullName>
    </recommendedName>
</protein>
<evidence type="ECO:0000259" key="4">
    <source>
        <dbReference type="Pfam" id="PF18915"/>
    </source>
</evidence>
<proteinExistence type="predicted"/>
<name>A0A1G2U4Y2_9BACT</name>
<keyword evidence="3" id="KW-1133">Transmembrane helix</keyword>
<keyword evidence="3" id="KW-0472">Membrane</keyword>
<evidence type="ECO:0000256" key="2">
    <source>
        <dbReference type="SAM" id="MobiDB-lite"/>
    </source>
</evidence>
<evidence type="ECO:0000313" key="5">
    <source>
        <dbReference type="EMBL" id="OHB04556.1"/>
    </source>
</evidence>
<dbReference type="Pfam" id="PF18915">
    <property type="entry name" value="DUF5667"/>
    <property type="match status" value="1"/>
</dbReference>
<evidence type="ECO:0000256" key="3">
    <source>
        <dbReference type="SAM" id="Phobius"/>
    </source>
</evidence>
<sequence>MTNFEEKLKKVSRSVEMTAKERGSIKARLVKEISADTMPAAVSLYSPNAWLFIRKHTLSVAFVAIIFFGGSLSTIAEGTLPGDILYPLKVGVNEEVRGWFATSNTAKSEWQISLAERRLDEVEKLQEAGSLSDDSRQEIEEKIEEHARKAEESVSADEAETNASVSISEAGLMKTSAPTAEESELTTTQALESSFVAQEEPVSQEIEEVSVDSRESLKNLRIKIGELKLRLRDLQDDKVFEIRSKARLMLVRARENLFKADALLLKGEEENARELLKKAEENISKAENIVKDFEDRVQEVEIRSEVKGVQIEEKGEDEKDQDVVR</sequence>